<dbReference type="EMBL" id="GG662443">
    <property type="protein sequence ID" value="EAS04726.2"/>
    <property type="molecule type" value="Genomic_DNA"/>
</dbReference>
<gene>
    <name evidence="1" type="ORF">TTHERM_00242480</name>
</gene>
<dbReference type="RefSeq" id="XP_001024971.2">
    <property type="nucleotide sequence ID" value="XM_001024971.3"/>
</dbReference>
<evidence type="ECO:0000313" key="1">
    <source>
        <dbReference type="EMBL" id="EAS04726.2"/>
    </source>
</evidence>
<dbReference type="GeneID" id="7846810"/>
<accession>I7M418</accession>
<sequence>MNENKSLECLLNVKGLKGNFRKAIYLNYFVVFDSIVMVRRGIIYAISWELNRIIIINIKNRKIIKQIQLHNVMEIRIITSRYSLLTTHNKILFVKDIDLNYEIVNEVDIEYTKYSIFPLLKCMFCIYYKGSQLIQMYSQFDLVCSINVKHKQVVSMVWPLKMHPELIAIYDSQEIEVINWKLNQQIFKVDNLRVQNPKKSIMCCIDSSQYLISSQSGMNILNILEYDGYPKKEYWPRPCMNAQFISIILFNEKYLIGSFLNEYQDYFLYVLEKESNQISLIQVVSDYYLIRINNNSFLATFSHYDSTKFLIWK</sequence>
<protein>
    <submittedName>
        <fullName evidence="1">Uncharacterized protein</fullName>
    </submittedName>
</protein>
<dbReference type="Proteomes" id="UP000009168">
    <property type="component" value="Unassembled WGS sequence"/>
</dbReference>
<name>I7M418_TETTS</name>
<dbReference type="AlphaFoldDB" id="I7M418"/>
<keyword evidence="2" id="KW-1185">Reference proteome</keyword>
<organism evidence="1 2">
    <name type="scientific">Tetrahymena thermophila (strain SB210)</name>
    <dbReference type="NCBI Taxonomy" id="312017"/>
    <lineage>
        <taxon>Eukaryota</taxon>
        <taxon>Sar</taxon>
        <taxon>Alveolata</taxon>
        <taxon>Ciliophora</taxon>
        <taxon>Intramacronucleata</taxon>
        <taxon>Oligohymenophorea</taxon>
        <taxon>Hymenostomatida</taxon>
        <taxon>Tetrahymenina</taxon>
        <taxon>Tetrahymenidae</taxon>
        <taxon>Tetrahymena</taxon>
    </lineage>
</organism>
<reference evidence="2" key="1">
    <citation type="journal article" date="2006" name="PLoS Biol.">
        <title>Macronuclear genome sequence of the ciliate Tetrahymena thermophila, a model eukaryote.</title>
        <authorList>
            <person name="Eisen J.A."/>
            <person name="Coyne R.S."/>
            <person name="Wu M."/>
            <person name="Wu D."/>
            <person name="Thiagarajan M."/>
            <person name="Wortman J.R."/>
            <person name="Badger J.H."/>
            <person name="Ren Q."/>
            <person name="Amedeo P."/>
            <person name="Jones K.M."/>
            <person name="Tallon L.J."/>
            <person name="Delcher A.L."/>
            <person name="Salzberg S.L."/>
            <person name="Silva J.C."/>
            <person name="Haas B.J."/>
            <person name="Majoros W.H."/>
            <person name="Farzad M."/>
            <person name="Carlton J.M."/>
            <person name="Smith R.K. Jr."/>
            <person name="Garg J."/>
            <person name="Pearlman R.E."/>
            <person name="Karrer K.M."/>
            <person name="Sun L."/>
            <person name="Manning G."/>
            <person name="Elde N.C."/>
            <person name="Turkewitz A.P."/>
            <person name="Asai D.J."/>
            <person name="Wilkes D.E."/>
            <person name="Wang Y."/>
            <person name="Cai H."/>
            <person name="Collins K."/>
            <person name="Stewart B.A."/>
            <person name="Lee S.R."/>
            <person name="Wilamowska K."/>
            <person name="Weinberg Z."/>
            <person name="Ruzzo W.L."/>
            <person name="Wloga D."/>
            <person name="Gaertig J."/>
            <person name="Frankel J."/>
            <person name="Tsao C.-C."/>
            <person name="Gorovsky M.A."/>
            <person name="Keeling P.J."/>
            <person name="Waller R.F."/>
            <person name="Patron N.J."/>
            <person name="Cherry J.M."/>
            <person name="Stover N.A."/>
            <person name="Krieger C.J."/>
            <person name="del Toro C."/>
            <person name="Ryder H.F."/>
            <person name="Williamson S.C."/>
            <person name="Barbeau R.A."/>
            <person name="Hamilton E.P."/>
            <person name="Orias E."/>
        </authorList>
    </citation>
    <scope>NUCLEOTIDE SEQUENCE [LARGE SCALE GENOMIC DNA]</scope>
    <source>
        <strain evidence="2">SB210</strain>
    </source>
</reference>
<proteinExistence type="predicted"/>
<evidence type="ECO:0000313" key="2">
    <source>
        <dbReference type="Proteomes" id="UP000009168"/>
    </source>
</evidence>
<dbReference type="KEGG" id="tet:TTHERM_00242480"/>
<dbReference type="InParanoid" id="I7M418"/>